<dbReference type="Proteomes" id="UP000663720">
    <property type="component" value="Chromosome"/>
</dbReference>
<dbReference type="KEGG" id="dli:dnl_23350"/>
<organism evidence="1 2">
    <name type="scientific">Desulfonema limicola</name>
    <dbReference type="NCBI Taxonomy" id="45656"/>
    <lineage>
        <taxon>Bacteria</taxon>
        <taxon>Pseudomonadati</taxon>
        <taxon>Thermodesulfobacteriota</taxon>
        <taxon>Desulfobacteria</taxon>
        <taxon>Desulfobacterales</taxon>
        <taxon>Desulfococcaceae</taxon>
        <taxon>Desulfonema</taxon>
    </lineage>
</organism>
<dbReference type="EMBL" id="CP061799">
    <property type="protein sequence ID" value="QTA80049.1"/>
    <property type="molecule type" value="Genomic_DNA"/>
</dbReference>
<gene>
    <name evidence="1" type="ORF">dnl_23350</name>
</gene>
<name>A0A975B788_9BACT</name>
<dbReference type="AlphaFoldDB" id="A0A975B788"/>
<keyword evidence="2" id="KW-1185">Reference proteome</keyword>
<sequence length="114" mass="13176">MKQEQSKEISAEVREIIEALEKIRKETTFDISSKALSKLPPHVVKTVLDLKRKAKNMNLKLTAAAKIKKTSPEKKHLKLLDEILEIDPDKTLRASLTPDELKQLKYRKKEKDDK</sequence>
<evidence type="ECO:0000313" key="1">
    <source>
        <dbReference type="EMBL" id="QTA80049.1"/>
    </source>
</evidence>
<reference evidence="1" key="1">
    <citation type="journal article" date="2021" name="Microb. Physiol.">
        <title>Proteogenomic Insights into the Physiology of Marine, Sulfate-Reducing, Filamentous Desulfonema limicola and Desulfonema magnum.</title>
        <authorList>
            <person name="Schnaars V."/>
            <person name="Wohlbrand L."/>
            <person name="Scheve S."/>
            <person name="Hinrichs C."/>
            <person name="Reinhardt R."/>
            <person name="Rabus R."/>
        </authorList>
    </citation>
    <scope>NUCLEOTIDE SEQUENCE</scope>
    <source>
        <strain evidence="1">5ac10</strain>
    </source>
</reference>
<evidence type="ECO:0000313" key="2">
    <source>
        <dbReference type="Proteomes" id="UP000663720"/>
    </source>
</evidence>
<accession>A0A975B788</accession>
<protein>
    <submittedName>
        <fullName evidence="1">Uncharacterized protein</fullName>
    </submittedName>
</protein>
<proteinExistence type="predicted"/>
<dbReference type="RefSeq" id="WP_207691726.1">
    <property type="nucleotide sequence ID" value="NZ_CP061799.1"/>
</dbReference>